<proteinExistence type="predicted"/>
<reference evidence="2" key="1">
    <citation type="journal article" date="2019" name="Int. J. Syst. Evol. Microbiol.">
        <title>The Global Catalogue of Microorganisms (GCM) 10K type strain sequencing project: providing services to taxonomists for standard genome sequencing and annotation.</title>
        <authorList>
            <consortium name="The Broad Institute Genomics Platform"/>
            <consortium name="The Broad Institute Genome Sequencing Center for Infectious Disease"/>
            <person name="Wu L."/>
            <person name="Ma J."/>
        </authorList>
    </citation>
    <scope>NUCLEOTIDE SEQUENCE [LARGE SCALE GENOMIC DNA]</scope>
    <source>
        <strain evidence="2">JCM 16929</strain>
    </source>
</reference>
<comment type="caution">
    <text evidence="1">The sequence shown here is derived from an EMBL/GenBank/DDBJ whole genome shotgun (WGS) entry which is preliminary data.</text>
</comment>
<dbReference type="Proteomes" id="UP001501490">
    <property type="component" value="Unassembled WGS sequence"/>
</dbReference>
<accession>A0ABP7ALB8</accession>
<evidence type="ECO:0000313" key="1">
    <source>
        <dbReference type="EMBL" id="GAA3635262.1"/>
    </source>
</evidence>
<gene>
    <name evidence="1" type="ORF">GCM10022236_42340</name>
</gene>
<dbReference type="EMBL" id="BAABAB010000036">
    <property type="protein sequence ID" value="GAA3635262.1"/>
    <property type="molecule type" value="Genomic_DNA"/>
</dbReference>
<evidence type="ECO:0000313" key="2">
    <source>
        <dbReference type="Proteomes" id="UP001501490"/>
    </source>
</evidence>
<organism evidence="1 2">
    <name type="scientific">Microlunatus ginsengisoli</name>
    <dbReference type="NCBI Taxonomy" id="363863"/>
    <lineage>
        <taxon>Bacteria</taxon>
        <taxon>Bacillati</taxon>
        <taxon>Actinomycetota</taxon>
        <taxon>Actinomycetes</taxon>
        <taxon>Propionibacteriales</taxon>
        <taxon>Propionibacteriaceae</taxon>
        <taxon>Microlunatus</taxon>
    </lineage>
</organism>
<keyword evidence="2" id="KW-1185">Reference proteome</keyword>
<protein>
    <recommendedName>
        <fullName evidence="3">SHOCT domain-containing protein</fullName>
    </recommendedName>
</protein>
<evidence type="ECO:0008006" key="3">
    <source>
        <dbReference type="Google" id="ProtNLM"/>
    </source>
</evidence>
<sequence length="85" mass="9254">MMGMGSGMMAGAWLGGLIFLLLAIAAAAAIVLLVRNRSHHATSVPSSPRELLAHRFARGEIDDEEYYLRLSALDATDTTSQPRRR</sequence>
<name>A0ABP7ALB8_9ACTN</name>
<dbReference type="RefSeq" id="WP_344808329.1">
    <property type="nucleotide sequence ID" value="NZ_BAABAB010000036.1"/>
</dbReference>